<dbReference type="Proteomes" id="UP000001239">
    <property type="component" value="Segment"/>
</dbReference>
<dbReference type="OrthoDB" id="40855at10239"/>
<dbReference type="GeneID" id="5176800"/>
<evidence type="ECO:0008006" key="3">
    <source>
        <dbReference type="Google" id="ProtNLM"/>
    </source>
</evidence>
<evidence type="ECO:0000313" key="1">
    <source>
        <dbReference type="EMBL" id="CAG27214.1"/>
    </source>
</evidence>
<evidence type="ECO:0000313" key="2">
    <source>
        <dbReference type="Proteomes" id="UP000001239"/>
    </source>
</evidence>
<accession>Q2Z0W1</accession>
<proteinExistence type="predicted"/>
<reference evidence="1 2" key="4">
    <citation type="journal article" date="2005" name="J. Mol. Biol.">
        <title>Genome comparison of Pseudomonas aeruginosa large phages.</title>
        <authorList>
            <person name="Hertveldt K."/>
            <person name="Lavigne R."/>
            <person name="Pleteneva E."/>
            <person name="Sernova N."/>
            <person name="Kurochkina L."/>
            <person name="Korchevskii R."/>
            <person name="Robben J."/>
            <person name="Mesyanzhinov V."/>
            <person name="Krylov V.N."/>
            <person name="Volckaert G."/>
        </authorList>
    </citation>
    <scope>NUCLEOTIDE SEQUENCE</scope>
</reference>
<keyword evidence="2" id="KW-1185">Reference proteome</keyword>
<protein>
    <recommendedName>
        <fullName evidence="3">Nucleotidyltransferase</fullName>
    </recommendedName>
</protein>
<reference evidence="1 2" key="3">
    <citation type="journal article" date="2004" name="Bioinformatics">
        <title>PHIRE, a deterministic approach to reveal regulatory elements in bacteriophage genomes.</title>
        <authorList>
            <person name="Lavigne R."/>
            <person name="Sun W.D."/>
            <person name="Volckaert G."/>
        </authorList>
    </citation>
    <scope>NUCLEOTIDE SEQUENCE [LARGE SCALE GENOMIC DNA]</scope>
</reference>
<organism evidence="1 2">
    <name type="scientific">Pseudomonas phage EL</name>
    <dbReference type="NCBI Taxonomy" id="273133"/>
    <lineage>
        <taxon>Viruses</taxon>
        <taxon>Duplodnaviria</taxon>
        <taxon>Heunggongvirae</taxon>
        <taxon>Uroviricota</taxon>
        <taxon>Caudoviricetes</taxon>
        <taxon>Chimalliviridae</taxon>
        <taxon>Elvirus</taxon>
        <taxon>Elvirus EL</taxon>
    </lineage>
</organism>
<sequence>MNKAEVIERYRELVEDLTLPPHQVILSAGAALVVMGIREETSDLDVDVPTSVFNWASNKFGVIENETVNKRVQYTPLVDLHEYDENTGVVCIEGVWLYSPTELLKQKHWLTKLADRTDVKTQQDHRDIRQLEILTQSQPFTARALL</sequence>
<reference evidence="1 2" key="2">
    <citation type="journal article" date="2003" name="Res. Microbiol.">
        <title>Myoviridae bacteriophages of Pseudomonas aeruginosa: a long and complex evolutionary pathway.</title>
        <authorList>
            <person name="Krylov V.N."/>
            <person name="Pleteneva E.A."/>
            <person name="Bourkalsteva M.V."/>
            <person name="Shaburova O.V."/>
            <person name="Volckaert G."/>
            <person name="Sykilinda N.N."/>
            <person name="Kurochkina L.P."/>
            <person name="Mesyanzhinov V.V."/>
        </authorList>
    </citation>
    <scope>NUCLEOTIDE SEQUENCE [LARGE SCALE GENOMIC DNA]</scope>
</reference>
<dbReference type="EMBL" id="AJ697969">
    <property type="protein sequence ID" value="CAG27214.1"/>
    <property type="molecule type" value="Genomic_DNA"/>
</dbReference>
<reference evidence="1 2" key="1">
    <citation type="journal article" date="2002" name="Genetika">
        <title>Phenogenetic characterization of a group of giant Phi KZ-like bacteriophages of Pseudomonas aeruginosa].</title>
        <authorList>
            <person name="Burkal'tseva M.V."/>
            <person name="Krylov V.N."/>
            <person name="Pleteneva E.A."/>
            <person name="Shaburova O.V."/>
            <person name="Krylov S.V."/>
            <person name="Volckaert G."/>
            <person name="Sykilinda N.N."/>
            <person name="Kurochkina L.P."/>
            <person name="Mesyanzhinov V.V."/>
        </authorList>
    </citation>
    <scope>NUCLEOTIDE SEQUENCE [LARGE SCALE GENOMIC DNA]</scope>
</reference>
<dbReference type="KEGG" id="vg:5176800"/>
<name>Q2Z0W1_9CAUD</name>
<dbReference type="RefSeq" id="YP_418153.1">
    <property type="nucleotide sequence ID" value="NC_007623.1"/>
</dbReference>